<keyword evidence="2" id="KW-1185">Reference proteome</keyword>
<protein>
    <submittedName>
        <fullName evidence="1">Uncharacterized protein</fullName>
    </submittedName>
</protein>
<dbReference type="OrthoDB" id="6499973at2759"/>
<evidence type="ECO:0000313" key="2">
    <source>
        <dbReference type="Proteomes" id="UP000070133"/>
    </source>
</evidence>
<organism evidence="1 2">
    <name type="scientific">Pseudocercospora eumusae</name>
    <dbReference type="NCBI Taxonomy" id="321146"/>
    <lineage>
        <taxon>Eukaryota</taxon>
        <taxon>Fungi</taxon>
        <taxon>Dikarya</taxon>
        <taxon>Ascomycota</taxon>
        <taxon>Pezizomycotina</taxon>
        <taxon>Dothideomycetes</taxon>
        <taxon>Dothideomycetidae</taxon>
        <taxon>Mycosphaerellales</taxon>
        <taxon>Mycosphaerellaceae</taxon>
        <taxon>Pseudocercospora</taxon>
    </lineage>
</organism>
<name>A0A139H0X3_9PEZI</name>
<evidence type="ECO:0000313" key="1">
    <source>
        <dbReference type="EMBL" id="KXS96105.1"/>
    </source>
</evidence>
<sequence>MMSDVCCREVSKHVSHMKTITVEKLLGKFESDFKHSILDQEPEHRETKSRTSIFSLSAELRNTIYEIFLVVEPIQLPRWSSGKTETLHVRCIGPRPALLFVSKQVQSETLSIGYRTGPHVHVHVSVGIGAFVSPNNAWSRSSWHDQTTKGIRVAP</sequence>
<comment type="caution">
    <text evidence="1">The sequence shown here is derived from an EMBL/GenBank/DDBJ whole genome shotgun (WGS) entry which is preliminary data.</text>
</comment>
<reference evidence="1 2" key="1">
    <citation type="submission" date="2015-07" db="EMBL/GenBank/DDBJ databases">
        <title>Comparative genomics of the Sigatoka disease complex on banana suggests a link between parallel evolutionary changes in Pseudocercospora fijiensis and Pseudocercospora eumusae and increased virulence on the banana host.</title>
        <authorList>
            <person name="Chang T.-C."/>
            <person name="Salvucci A."/>
            <person name="Crous P.W."/>
            <person name="Stergiopoulos I."/>
        </authorList>
    </citation>
    <scope>NUCLEOTIDE SEQUENCE [LARGE SCALE GENOMIC DNA]</scope>
    <source>
        <strain evidence="1 2">CBS 114824</strain>
    </source>
</reference>
<dbReference type="EMBL" id="LFZN01000186">
    <property type="protein sequence ID" value="KXS96105.1"/>
    <property type="molecule type" value="Genomic_DNA"/>
</dbReference>
<accession>A0A139H0X3</accession>
<dbReference type="AlphaFoldDB" id="A0A139H0X3"/>
<dbReference type="Proteomes" id="UP000070133">
    <property type="component" value="Unassembled WGS sequence"/>
</dbReference>
<proteinExistence type="predicted"/>
<gene>
    <name evidence="1" type="ORF">AC578_7770</name>
</gene>